<feature type="region of interest" description="Disordered" evidence="1">
    <location>
        <begin position="489"/>
        <end position="531"/>
    </location>
</feature>
<evidence type="ECO:0000313" key="5">
    <source>
        <dbReference type="Proteomes" id="UP000030763"/>
    </source>
</evidence>
<keyword evidence="5" id="KW-1185">Reference proteome</keyword>
<reference evidence="4" key="1">
    <citation type="submission" date="2013-10" db="EMBL/GenBank/DDBJ databases">
        <title>Genomic analysis of the causative agents of coccidiosis in chickens.</title>
        <authorList>
            <person name="Reid A.J."/>
            <person name="Blake D."/>
            <person name="Billington K."/>
            <person name="Browne H."/>
            <person name="Dunn M."/>
            <person name="Hung S."/>
            <person name="Kawahara F."/>
            <person name="Miranda-Saavedra D."/>
            <person name="Mourier T."/>
            <person name="Nagra H."/>
            <person name="Otto T.D."/>
            <person name="Rawlings N."/>
            <person name="Sanchez A."/>
            <person name="Sanders M."/>
            <person name="Subramaniam C."/>
            <person name="Tay Y."/>
            <person name="Dear P."/>
            <person name="Doerig C."/>
            <person name="Gruber A."/>
            <person name="Parkinson J."/>
            <person name="Shirley M."/>
            <person name="Wan K.L."/>
            <person name="Berriman M."/>
            <person name="Tomley F."/>
            <person name="Pain A."/>
        </authorList>
    </citation>
    <scope>NUCLEOTIDE SEQUENCE [LARGE SCALE GENOMIC DNA]</scope>
    <source>
        <strain evidence="4">Weybridge</strain>
    </source>
</reference>
<dbReference type="RefSeq" id="XP_013336873.1">
    <property type="nucleotide sequence ID" value="XM_013481419.1"/>
</dbReference>
<sequence length="1685" mass="180184">MRNPLASLLLLFLLLSAAAGSAAVWLHSRNSRLTVRECKAACSRKPTAVLPHKSPHRPIADLRLADILWDCPHSATAATTDVQRSIPQSPQTPHSLTPPCVSPGFPSGAVGAADAVPSVASAGSQAQEEANAALDSGVAGGNYLSLRPLLSRQLLVWGSEQQKLLPASRVLLIGAGGAAVEAAKCLLQSGVGCILLADPEEPAPQERAANFALAEHAEQQEVVTSAAGAVAVPSAVQSASEVGVVSDPSSYPLGYRVAFSAQQLEAEEQQHQSAVPRSRAEIACAALRRVGAPYARVSEVSLHIQPGETAAAWRGRVKNLLQQVDVILLCDRPLQQKLFFSAVARELWSQGREQQVRELQQQQWQPQEERQLHRRRCGPLVVTVCTAGLAGRVAVDFGDFTFSRISEEAALTALLQKHAQPQNQQKQHRQRQQQQEQIGRLHFAPLCTTLSLPETKQAFDGQQSLTVQDPPHPQQQYLIAAFEALDAAETDGRGASEDRQQAARSETDRYATGTAADAPVDNSKASDRAPLGSLRSWSANRLPAASLVAARAAAIWKRRYGLGAASAAAEAAAAAARASRKSAAAVTAAAEVAAATAVSIGEAEAARIGALMARGSRGHLAPVAAAMGALAAQETLKGLTRKYRPLQGPFVLHALDLLALTAQDHREGEAASGVIGGKDGCISNTRSCNGYATVPVGASAKGRTLPAAAVEPEAESVAAAKTATRGAACFVCDVSRGAAARRVPWEGQQQLLGLELQRRLNHLRVLLVGTGAIGCEVLKNFALMGVSSDCRNSSSRKGITSSRYCCNSSSSRGPSKSNKQRDSGLMRLLTRCIHRIRSSMLRQVGSGVTGIATSAAAATREACAVVCQRGLLSLMDGDTVETSNLSRQVLFTASSLHQPKAAAAAAAVLRFCSRTRLCPFSFMLSPETLRHLPAMYIQEQDLIVAALDSVDARLYVDALCLLHTKPWVEAGTLGLRGHSQSLVPYITEHYAAAVRGTASNASRAVQSLKAVPVCSIRGTPTAPLHAVHWASAQLQQTFKTDISAAHMLLRQLLQKELQSPQRIFAERQEHRSATVSPPAPPHAAPDDVHGALGILGMAPVAVSAAAAGPMRLQLLLRLALEVLRVRRSTIKMFESGASQKRNEESQYWREYYEKCGGSNGGVAPMSTVHLRLLSFAMFLFSALYEVKTVKKQIRGEPEAEASTPSNIQNAVNHRNRKALILDPTDADTVDFVAATGQLLAASLGMEQPAKAARELDSLDPRSAYIFQQEQAEELLLQGKGLGPWSRQCVAEAVQSLLSEAAVSEAAKMTVVRTCADPTLSVSALAEELVREVAATAAAAGTGADLNFLKAPIVPSLSADGAVPLRFLTSAARLRCRAFGLTPLPGPEETQQLIGSIVPATATATTLAAALACIEVYRLVALNLAGRRLGQCMENQEQQLQQQPKHTEQQTERVSPVLWLDKGERRYRRAATKQQQQFLRSSFFSLSVPFLAEAPPLPPSTHRFHDGRWRGQHFSPWHFFRLQLHGGGFNTIANQDAGQGVVPGEAEAAERITISKLVELIEKDTRVRVLSLSCEGTLLYTAPPERDMQQKQLEAVLPPRVAELFDDQQSPRLPDPGTSLTEAIRLAALAPIHSKTQQCCQPQTSAGREKQQEKGPTWAVILIAASDPLGADVPLPALKVLLWPRA</sequence>
<feature type="region of interest" description="Disordered" evidence="1">
    <location>
        <begin position="789"/>
        <end position="822"/>
    </location>
</feature>
<dbReference type="OrthoDB" id="10252231at2759"/>
<feature type="compositionally biased region" description="Basic and acidic residues" evidence="1">
    <location>
        <begin position="490"/>
        <end position="509"/>
    </location>
</feature>
<reference evidence="4" key="2">
    <citation type="submission" date="2013-10" db="EMBL/GenBank/DDBJ databases">
        <authorList>
            <person name="Aslett M."/>
        </authorList>
    </citation>
    <scope>NUCLEOTIDE SEQUENCE [LARGE SCALE GENOMIC DNA]</scope>
    <source>
        <strain evidence="4">Weybridge</strain>
    </source>
</reference>
<dbReference type="Pfam" id="PF00899">
    <property type="entry name" value="ThiF"/>
    <property type="match status" value="3"/>
</dbReference>
<feature type="domain" description="THIF-type NAD/FAD binding fold" evidence="3">
    <location>
        <begin position="150"/>
        <end position="200"/>
    </location>
</feature>
<evidence type="ECO:0000256" key="2">
    <source>
        <dbReference type="SAM" id="SignalP"/>
    </source>
</evidence>
<keyword evidence="2" id="KW-0732">Signal</keyword>
<feature type="compositionally biased region" description="Low complexity" evidence="1">
    <location>
        <begin position="801"/>
        <end position="817"/>
    </location>
</feature>
<feature type="compositionally biased region" description="Polar residues" evidence="1">
    <location>
        <begin position="789"/>
        <end position="800"/>
    </location>
</feature>
<dbReference type="InterPro" id="IPR035985">
    <property type="entry name" value="Ubiquitin-activating_enz"/>
</dbReference>
<protein>
    <submittedName>
        <fullName evidence="4">Ubiquitin-activating enzyme e1, putative</fullName>
    </submittedName>
</protein>
<dbReference type="Proteomes" id="UP000030763">
    <property type="component" value="Unassembled WGS sequence"/>
</dbReference>
<dbReference type="GO" id="GO:0006974">
    <property type="term" value="P:DNA damage response"/>
    <property type="evidence" value="ECO:0007669"/>
    <property type="project" value="TreeGrafter"/>
</dbReference>
<dbReference type="EMBL" id="HG721552">
    <property type="protein sequence ID" value="CDJ60223.1"/>
    <property type="molecule type" value="Genomic_DNA"/>
</dbReference>
<feature type="domain" description="THIF-type NAD/FAD binding fold" evidence="3">
    <location>
        <begin position="870"/>
        <end position="1419"/>
    </location>
</feature>
<dbReference type="PANTHER" id="PTHR10953:SF4">
    <property type="entry name" value="UBIQUITIN-ACTIVATING ENZYME E1 C-TERMINAL DOMAIN-CONTAINING PROTEIN"/>
    <property type="match status" value="1"/>
</dbReference>
<dbReference type="Gene3D" id="3.40.50.720">
    <property type="entry name" value="NAD(P)-binding Rossmann-like Domain"/>
    <property type="match status" value="3"/>
</dbReference>
<dbReference type="GO" id="GO:0005634">
    <property type="term" value="C:nucleus"/>
    <property type="evidence" value="ECO:0007669"/>
    <property type="project" value="TreeGrafter"/>
</dbReference>
<dbReference type="VEuPathDB" id="ToxoDB:EMWEY_00005830"/>
<evidence type="ECO:0000313" key="4">
    <source>
        <dbReference type="EMBL" id="CDJ60223.1"/>
    </source>
</evidence>
<dbReference type="GeneID" id="25334569"/>
<dbReference type="InterPro" id="IPR000594">
    <property type="entry name" value="ThiF_NAD_FAD-bd"/>
</dbReference>
<name>U6MAZ6_EIMMA</name>
<feature type="signal peptide" evidence="2">
    <location>
        <begin position="1"/>
        <end position="23"/>
    </location>
</feature>
<dbReference type="PANTHER" id="PTHR10953">
    <property type="entry name" value="UBIQUITIN-ACTIVATING ENZYME E1"/>
    <property type="match status" value="1"/>
</dbReference>
<gene>
    <name evidence="4" type="ORF">EMWEY_00005830</name>
</gene>
<feature type="domain" description="THIF-type NAD/FAD binding fold" evidence="3">
    <location>
        <begin position="750"/>
        <end position="787"/>
    </location>
</feature>
<feature type="chain" id="PRO_5004675362" evidence="2">
    <location>
        <begin position="24"/>
        <end position="1685"/>
    </location>
</feature>
<dbReference type="InterPro" id="IPR045886">
    <property type="entry name" value="ThiF/MoeB/HesA"/>
</dbReference>
<dbReference type="GO" id="GO:0005737">
    <property type="term" value="C:cytoplasm"/>
    <property type="evidence" value="ECO:0007669"/>
    <property type="project" value="TreeGrafter"/>
</dbReference>
<evidence type="ECO:0000256" key="1">
    <source>
        <dbReference type="SAM" id="MobiDB-lite"/>
    </source>
</evidence>
<feature type="region of interest" description="Disordered" evidence="1">
    <location>
        <begin position="417"/>
        <end position="437"/>
    </location>
</feature>
<dbReference type="GO" id="GO:0006511">
    <property type="term" value="P:ubiquitin-dependent protein catabolic process"/>
    <property type="evidence" value="ECO:0007669"/>
    <property type="project" value="TreeGrafter"/>
</dbReference>
<evidence type="ECO:0000259" key="3">
    <source>
        <dbReference type="Pfam" id="PF00899"/>
    </source>
</evidence>
<accession>U6MAZ6</accession>
<dbReference type="SUPFAM" id="SSF69572">
    <property type="entry name" value="Activating enzymes of the ubiquitin-like proteins"/>
    <property type="match status" value="4"/>
</dbReference>
<proteinExistence type="predicted"/>
<dbReference type="OMA" id="KGLTRKY"/>
<organism evidence="4 5">
    <name type="scientific">Eimeria maxima</name>
    <name type="common">Coccidian parasite</name>
    <dbReference type="NCBI Taxonomy" id="5804"/>
    <lineage>
        <taxon>Eukaryota</taxon>
        <taxon>Sar</taxon>
        <taxon>Alveolata</taxon>
        <taxon>Apicomplexa</taxon>
        <taxon>Conoidasida</taxon>
        <taxon>Coccidia</taxon>
        <taxon>Eucoccidiorida</taxon>
        <taxon>Eimeriorina</taxon>
        <taxon>Eimeriidae</taxon>
        <taxon>Eimeria</taxon>
    </lineage>
</organism>
<dbReference type="GO" id="GO:0004839">
    <property type="term" value="F:ubiquitin activating enzyme activity"/>
    <property type="evidence" value="ECO:0007669"/>
    <property type="project" value="TreeGrafter"/>
</dbReference>